<dbReference type="RefSeq" id="XP_018274747.1">
    <property type="nucleotide sequence ID" value="XM_018415672.1"/>
</dbReference>
<feature type="region of interest" description="Disordered" evidence="11">
    <location>
        <begin position="271"/>
        <end position="292"/>
    </location>
</feature>
<evidence type="ECO:0000256" key="8">
    <source>
        <dbReference type="ARBA" id="ARBA00022842"/>
    </source>
</evidence>
<keyword evidence="6" id="KW-0227">DNA damage</keyword>
<evidence type="ECO:0000256" key="10">
    <source>
        <dbReference type="ARBA" id="ARBA00023242"/>
    </source>
</evidence>
<protein>
    <recommendedName>
        <fullName evidence="12">Endonuclease/exonuclease/phosphatase domain-containing protein</fullName>
    </recommendedName>
</protein>
<feature type="region of interest" description="Disordered" evidence="11">
    <location>
        <begin position="304"/>
        <end position="334"/>
    </location>
</feature>
<evidence type="ECO:0000256" key="1">
    <source>
        <dbReference type="ARBA" id="ARBA00001936"/>
    </source>
</evidence>
<dbReference type="Gene3D" id="3.60.10.10">
    <property type="entry name" value="Endonuclease/exonuclease/phosphatase"/>
    <property type="match status" value="1"/>
</dbReference>
<feature type="domain" description="Endonuclease/exonuclease/phosphatase" evidence="12">
    <location>
        <begin position="115"/>
        <end position="427"/>
    </location>
</feature>
<feature type="compositionally biased region" description="Basic residues" evidence="11">
    <location>
        <begin position="48"/>
        <end position="60"/>
    </location>
</feature>
<organism evidence="13 14">
    <name type="scientific">Rhodotorula graminis (strain WP1)</name>
    <dbReference type="NCBI Taxonomy" id="578459"/>
    <lineage>
        <taxon>Eukaryota</taxon>
        <taxon>Fungi</taxon>
        <taxon>Dikarya</taxon>
        <taxon>Basidiomycota</taxon>
        <taxon>Pucciniomycotina</taxon>
        <taxon>Microbotryomycetes</taxon>
        <taxon>Sporidiobolales</taxon>
        <taxon>Sporidiobolaceae</taxon>
        <taxon>Rhodotorula</taxon>
    </lineage>
</organism>
<feature type="region of interest" description="Disordered" evidence="11">
    <location>
        <begin position="366"/>
        <end position="392"/>
    </location>
</feature>
<name>A0A194SD82_RHOGW</name>
<dbReference type="GO" id="GO:0004518">
    <property type="term" value="F:nuclease activity"/>
    <property type="evidence" value="ECO:0007669"/>
    <property type="project" value="UniProtKB-KW"/>
</dbReference>
<dbReference type="SUPFAM" id="SSF56219">
    <property type="entry name" value="DNase I-like"/>
    <property type="match status" value="1"/>
</dbReference>
<gene>
    <name evidence="13" type="ORF">RHOBADRAFT_51132</name>
</gene>
<comment type="subcellular location">
    <subcellularLocation>
        <location evidence="3">Nucleus</location>
        <location evidence="3">PML body</location>
    </subcellularLocation>
</comment>
<evidence type="ECO:0000256" key="4">
    <source>
        <dbReference type="ARBA" id="ARBA00022722"/>
    </source>
</evidence>
<evidence type="ECO:0000256" key="5">
    <source>
        <dbReference type="ARBA" id="ARBA00022723"/>
    </source>
</evidence>
<evidence type="ECO:0000259" key="12">
    <source>
        <dbReference type="Pfam" id="PF03372"/>
    </source>
</evidence>
<dbReference type="GeneID" id="28976120"/>
<keyword evidence="14" id="KW-1185">Reference proteome</keyword>
<dbReference type="OMA" id="WASDHEA"/>
<dbReference type="InterPro" id="IPR051547">
    <property type="entry name" value="TDP2-like"/>
</dbReference>
<evidence type="ECO:0000256" key="3">
    <source>
        <dbReference type="ARBA" id="ARBA00004322"/>
    </source>
</evidence>
<dbReference type="GO" id="GO:0006302">
    <property type="term" value="P:double-strand break repair"/>
    <property type="evidence" value="ECO:0007669"/>
    <property type="project" value="TreeGrafter"/>
</dbReference>
<evidence type="ECO:0000313" key="14">
    <source>
        <dbReference type="Proteomes" id="UP000053890"/>
    </source>
</evidence>
<dbReference type="EMBL" id="KQ474073">
    <property type="protein sequence ID" value="KPV78698.1"/>
    <property type="molecule type" value="Genomic_DNA"/>
</dbReference>
<accession>A0A194SD82</accession>
<dbReference type="GO" id="GO:0070260">
    <property type="term" value="F:5'-tyrosyl-DNA phosphodiesterase activity"/>
    <property type="evidence" value="ECO:0007669"/>
    <property type="project" value="TreeGrafter"/>
</dbReference>
<reference evidence="13 14" key="1">
    <citation type="journal article" date="2015" name="Front. Microbiol.">
        <title>Genome sequence of the plant growth promoting endophytic yeast Rhodotorula graminis WP1.</title>
        <authorList>
            <person name="Firrincieli A."/>
            <person name="Otillar R."/>
            <person name="Salamov A."/>
            <person name="Schmutz J."/>
            <person name="Khan Z."/>
            <person name="Redman R.S."/>
            <person name="Fleck N.D."/>
            <person name="Lindquist E."/>
            <person name="Grigoriev I.V."/>
            <person name="Doty S.L."/>
        </authorList>
    </citation>
    <scope>NUCLEOTIDE SEQUENCE [LARGE SCALE GENOMIC DNA]</scope>
    <source>
        <strain evidence="13 14">WP1</strain>
    </source>
</reference>
<dbReference type="Pfam" id="PF03372">
    <property type="entry name" value="Exo_endo_phos"/>
    <property type="match status" value="1"/>
</dbReference>
<feature type="compositionally biased region" description="Low complexity" evidence="11">
    <location>
        <begin position="380"/>
        <end position="389"/>
    </location>
</feature>
<keyword evidence="7" id="KW-0378">Hydrolase</keyword>
<evidence type="ECO:0000256" key="9">
    <source>
        <dbReference type="ARBA" id="ARBA00023204"/>
    </source>
</evidence>
<keyword evidence="8" id="KW-0460">Magnesium</keyword>
<evidence type="ECO:0000256" key="11">
    <source>
        <dbReference type="SAM" id="MobiDB-lite"/>
    </source>
</evidence>
<comment type="cofactor">
    <cofactor evidence="1">
        <name>Mn(2+)</name>
        <dbReference type="ChEBI" id="CHEBI:29035"/>
    </cofactor>
</comment>
<keyword evidence="9" id="KW-0234">DNA repair</keyword>
<sequence length="438" mass="46996">MPRSGRGKGLSTTQDPLLTATRWQPHARPHPPPPPPPPTSSAPANPRPPKHQRRKGHAQHHSPTSWQPVHLHHFSPTAAEWLPLHLDPADPFDLTSTAATSLDPKPDSSAKVVVLTYNTWSSSPSHTSAQSRAILDLVRTSRSDLVVLQEVTSTFFRLLSHEPWLREWVVSTPDDFWRVAGTGAKKRGKEGDDEACVVLVRRALVGRGTEVKMARLDRARDEGGRAAIAVKLCSRGVEQIRLVTSHFSPLPDNASLRLRQYKACLSFLSSAPASSTSSSSSSRPPRPPIRLLVGDFNTSSAAELAPFSSPPHSLTDACPSAPPPRAPASAHDASFASPPTFGHLYPLVTVHSRKARKARRIDRVYFSGGPGAGGGGAAGSGSRSAAAASSGGGARVRVVRYEHLGGERAVEGRDRTGRDGKVWASDHEAVRVELEWGG</sequence>
<evidence type="ECO:0000256" key="6">
    <source>
        <dbReference type="ARBA" id="ARBA00022763"/>
    </source>
</evidence>
<evidence type="ECO:0000256" key="2">
    <source>
        <dbReference type="ARBA" id="ARBA00001946"/>
    </source>
</evidence>
<dbReference type="GO" id="GO:0046872">
    <property type="term" value="F:metal ion binding"/>
    <property type="evidence" value="ECO:0007669"/>
    <property type="project" value="UniProtKB-KW"/>
</dbReference>
<comment type="cofactor">
    <cofactor evidence="2">
        <name>Mg(2+)</name>
        <dbReference type="ChEBI" id="CHEBI:18420"/>
    </cofactor>
</comment>
<evidence type="ECO:0000256" key="7">
    <source>
        <dbReference type="ARBA" id="ARBA00022801"/>
    </source>
</evidence>
<dbReference type="Proteomes" id="UP000053890">
    <property type="component" value="Unassembled WGS sequence"/>
</dbReference>
<feature type="compositionally biased region" description="Low complexity" evidence="11">
    <location>
        <begin position="271"/>
        <end position="283"/>
    </location>
</feature>
<dbReference type="PANTHER" id="PTHR15822">
    <property type="entry name" value="TRAF AND TNF RECEPTOR-ASSOCIATED PROTEIN"/>
    <property type="match status" value="1"/>
</dbReference>
<dbReference type="GO" id="GO:0003697">
    <property type="term" value="F:single-stranded DNA binding"/>
    <property type="evidence" value="ECO:0007669"/>
    <property type="project" value="TreeGrafter"/>
</dbReference>
<proteinExistence type="predicted"/>
<feature type="region of interest" description="Disordered" evidence="11">
    <location>
        <begin position="1"/>
        <end position="69"/>
    </location>
</feature>
<dbReference type="InterPro" id="IPR005135">
    <property type="entry name" value="Endo/exonuclease/phosphatase"/>
</dbReference>
<keyword evidence="10" id="KW-0539">Nucleus</keyword>
<dbReference type="GO" id="GO:0005737">
    <property type="term" value="C:cytoplasm"/>
    <property type="evidence" value="ECO:0007669"/>
    <property type="project" value="TreeGrafter"/>
</dbReference>
<feature type="compositionally biased region" description="Gly residues" evidence="11">
    <location>
        <begin position="368"/>
        <end position="379"/>
    </location>
</feature>
<dbReference type="OrthoDB" id="9975959at2759"/>
<dbReference type="AlphaFoldDB" id="A0A194SD82"/>
<feature type="compositionally biased region" description="Pro residues" evidence="11">
    <location>
        <begin position="30"/>
        <end position="40"/>
    </location>
</feature>
<keyword evidence="4" id="KW-0540">Nuclease</keyword>
<dbReference type="PANTHER" id="PTHR15822:SF4">
    <property type="entry name" value="TYROSYL-DNA PHOSPHODIESTERASE 2"/>
    <property type="match status" value="1"/>
</dbReference>
<dbReference type="InterPro" id="IPR036691">
    <property type="entry name" value="Endo/exonu/phosph_ase_sf"/>
</dbReference>
<evidence type="ECO:0000313" key="13">
    <source>
        <dbReference type="EMBL" id="KPV78698.1"/>
    </source>
</evidence>
<keyword evidence="5" id="KW-0479">Metal-binding</keyword>